<dbReference type="OrthoDB" id="10093605at2759"/>
<feature type="domain" description="Mutator-like transposase" evidence="2">
    <location>
        <begin position="86"/>
        <end position="205"/>
    </location>
</feature>
<name>A0A8S2WU56_9BILA</name>
<dbReference type="AlphaFoldDB" id="A0A8S2WU56"/>
<organism evidence="3 4">
    <name type="scientific">Didymodactylos carnosus</name>
    <dbReference type="NCBI Taxonomy" id="1234261"/>
    <lineage>
        <taxon>Eukaryota</taxon>
        <taxon>Metazoa</taxon>
        <taxon>Spiralia</taxon>
        <taxon>Gnathifera</taxon>
        <taxon>Rotifera</taxon>
        <taxon>Eurotatoria</taxon>
        <taxon>Bdelloidea</taxon>
        <taxon>Philodinida</taxon>
        <taxon>Philodinidae</taxon>
        <taxon>Didymodactylos</taxon>
    </lineage>
</organism>
<dbReference type="Pfam" id="PF20700">
    <property type="entry name" value="Mutator"/>
    <property type="match status" value="1"/>
</dbReference>
<evidence type="ECO:0000313" key="3">
    <source>
        <dbReference type="EMBL" id="CAF4460925.1"/>
    </source>
</evidence>
<gene>
    <name evidence="3" type="ORF">SRO942_LOCUS42747</name>
</gene>
<accession>A0A8S2WU56</accession>
<feature type="region of interest" description="Disordered" evidence="1">
    <location>
        <begin position="1"/>
        <end position="21"/>
    </location>
</feature>
<reference evidence="3" key="1">
    <citation type="submission" date="2021-02" db="EMBL/GenBank/DDBJ databases">
        <authorList>
            <person name="Nowell W R."/>
        </authorList>
    </citation>
    <scope>NUCLEOTIDE SEQUENCE</scope>
</reference>
<dbReference type="Proteomes" id="UP000681722">
    <property type="component" value="Unassembled WGS sequence"/>
</dbReference>
<evidence type="ECO:0000256" key="1">
    <source>
        <dbReference type="SAM" id="MobiDB-lite"/>
    </source>
</evidence>
<dbReference type="EMBL" id="CAJOBC010099472">
    <property type="protein sequence ID" value="CAF4460925.1"/>
    <property type="molecule type" value="Genomic_DNA"/>
</dbReference>
<dbReference type="InterPro" id="IPR049012">
    <property type="entry name" value="Mutator_transp_dom"/>
</dbReference>
<sequence>GENNSIPKRKRKDHARKLHGRKRKRCFQRRLYRSASSFTYRQRTSLPDSTRQSSRSLLKISPTFQHAQTLQTEDNQSQLFDISYLTKQLRDVHLCSNGRLEFLANTQTSFGLFHRNAVRCSKCKKQTIITNFPPNDPIENSIQVPNQQLYLASAASGIGYDSLSLIMSSLSLSITSKQNFLPQVHKIYDLLHIFAQKHFKSTIQRIRHGEGLVNDDDQTILNVGVSLGK</sequence>
<proteinExistence type="predicted"/>
<evidence type="ECO:0000313" key="4">
    <source>
        <dbReference type="Proteomes" id="UP000681722"/>
    </source>
</evidence>
<comment type="caution">
    <text evidence="3">The sequence shown here is derived from an EMBL/GenBank/DDBJ whole genome shotgun (WGS) entry which is preliminary data.</text>
</comment>
<feature type="compositionally biased region" description="Basic residues" evidence="1">
    <location>
        <begin position="7"/>
        <end position="21"/>
    </location>
</feature>
<evidence type="ECO:0000259" key="2">
    <source>
        <dbReference type="Pfam" id="PF20700"/>
    </source>
</evidence>
<protein>
    <recommendedName>
        <fullName evidence="2">Mutator-like transposase domain-containing protein</fullName>
    </recommendedName>
</protein>
<feature type="non-terminal residue" evidence="3">
    <location>
        <position position="229"/>
    </location>
</feature>